<dbReference type="KEGG" id="lrg:LRHM_0935"/>
<protein>
    <submittedName>
        <fullName evidence="8">Multidrug ABC transporter permease</fullName>
    </submittedName>
</protein>
<dbReference type="PROSITE" id="PS51012">
    <property type="entry name" value="ABC_TM2"/>
    <property type="match status" value="1"/>
</dbReference>
<keyword evidence="4" id="KW-1003">Cell membrane</keyword>
<reference evidence="8 9" key="1">
    <citation type="journal article" date="2009" name="J. Bacteriol.">
        <title>Complete genome sequence of the probiotic Lactobacillus rhamnosus ATCC 53103.</title>
        <authorList>
            <person name="Morita H."/>
            <person name="Toh H."/>
            <person name="Oshima K."/>
            <person name="Murakami M."/>
            <person name="Taylor T.D."/>
            <person name="Igimi S."/>
            <person name="Hattori M."/>
        </authorList>
    </citation>
    <scope>NUCLEOTIDE SEQUENCE [LARGE SCALE GENOMIC DNA]</scope>
    <source>
        <strain evidence="9">ATCC 53103 / LMG 18243 / GG [Tokyo]</strain>
    </source>
</reference>
<dbReference type="GO" id="GO:0005886">
    <property type="term" value="C:plasma membrane"/>
    <property type="evidence" value="ECO:0007669"/>
    <property type="project" value="UniProtKB-SubCell"/>
</dbReference>
<evidence type="ECO:0000256" key="4">
    <source>
        <dbReference type="ARBA" id="ARBA00022475"/>
    </source>
</evidence>
<gene>
    <name evidence="8" type="ordered locus">LRHM_0935</name>
</gene>
<evidence type="ECO:0000256" key="5">
    <source>
        <dbReference type="ARBA" id="ARBA00022692"/>
    </source>
</evidence>
<comment type="similarity">
    <text evidence="2">Belongs to the ABC-2 integral membrane protein family.</text>
</comment>
<dbReference type="PANTHER" id="PTHR30294:SF38">
    <property type="entry name" value="TRANSPORT PERMEASE PROTEIN"/>
    <property type="match status" value="1"/>
</dbReference>
<dbReference type="EMBL" id="AP011548">
    <property type="protein sequence ID" value="BAI41462.1"/>
    <property type="molecule type" value="Genomic_DNA"/>
</dbReference>
<evidence type="ECO:0000313" key="9">
    <source>
        <dbReference type="Proteomes" id="UP000002067"/>
    </source>
</evidence>
<evidence type="ECO:0000256" key="2">
    <source>
        <dbReference type="ARBA" id="ARBA00007783"/>
    </source>
</evidence>
<dbReference type="PANTHER" id="PTHR30294">
    <property type="entry name" value="MEMBRANE COMPONENT OF ABC TRANSPORTER YHHJ-RELATED"/>
    <property type="match status" value="1"/>
</dbReference>
<dbReference type="InterPro" id="IPR047817">
    <property type="entry name" value="ABC2_TM_bact-type"/>
</dbReference>
<organism evidence="8 9">
    <name type="scientific">Lacticaseibacillus rhamnosus (strain ATCC 53103 / LMG 18243 / GG)</name>
    <name type="common">Lactobacillus rhamnosus</name>
    <dbReference type="NCBI Taxonomy" id="568703"/>
    <lineage>
        <taxon>Bacteria</taxon>
        <taxon>Bacillati</taxon>
        <taxon>Bacillota</taxon>
        <taxon>Bacilli</taxon>
        <taxon>Lactobacillales</taxon>
        <taxon>Lactobacillaceae</taxon>
        <taxon>Lacticaseibacillus</taxon>
    </lineage>
</organism>
<evidence type="ECO:0000256" key="7">
    <source>
        <dbReference type="ARBA" id="ARBA00023136"/>
    </source>
</evidence>
<sequence>MRTEALMIRIFKEMLRDKRTLALMFIAPLFIMTLIFFLFQSNTTTKVDLAVHGVQTSLTKTMDTKHVRLHHVGTEKPTRIIKQHDYAGVLTQHGDQLTLTLANTDQGQSTLLKQTLQAATVKLRLKAAATSLKTQAIALNKLAGALQQATHGAVQVPIPQQPKQTNYRMTTHYRYGSAESTYFDTLLPILIGFIVFFFVFLISGIALLRERTTGTLYRLLATPIRRGEIISGYLLGYGIFAVIQTVLIVGYALVVFKIQILGSIPAIFLINLLLALTALALGLLISTFANSEFQMLQFIPIIVIPQIFFTGLIPVNQMLGWLQPIAHLMPLYYGANALTGIITKGQSLAVLYPDVIALVGFFLLFLGLNLLTMRKYRQV</sequence>
<evidence type="ECO:0000256" key="3">
    <source>
        <dbReference type="ARBA" id="ARBA00022448"/>
    </source>
</evidence>
<evidence type="ECO:0000313" key="8">
    <source>
        <dbReference type="EMBL" id="BAI41462.1"/>
    </source>
</evidence>
<dbReference type="RefSeq" id="WP_014569391.1">
    <property type="nucleotide sequence ID" value="NC_013198.1"/>
</dbReference>
<evidence type="ECO:0000256" key="1">
    <source>
        <dbReference type="ARBA" id="ARBA00004651"/>
    </source>
</evidence>
<evidence type="ECO:0000256" key="6">
    <source>
        <dbReference type="ARBA" id="ARBA00022989"/>
    </source>
</evidence>
<dbReference type="AlphaFoldDB" id="A0A7S7JGC0"/>
<keyword evidence="5" id="KW-0812">Transmembrane</keyword>
<dbReference type="InterPro" id="IPR013525">
    <property type="entry name" value="ABC2_TM"/>
</dbReference>
<dbReference type="Pfam" id="PF12698">
    <property type="entry name" value="ABC2_membrane_3"/>
    <property type="match status" value="1"/>
</dbReference>
<dbReference type="Proteomes" id="UP000002067">
    <property type="component" value="Chromosome"/>
</dbReference>
<accession>A0A7S7JGC0</accession>
<dbReference type="InterPro" id="IPR051449">
    <property type="entry name" value="ABC-2_transporter_component"/>
</dbReference>
<name>A0A7S7JGC0_LACRG</name>
<keyword evidence="3" id="KW-0813">Transport</keyword>
<dbReference type="GO" id="GO:0140359">
    <property type="term" value="F:ABC-type transporter activity"/>
    <property type="evidence" value="ECO:0007669"/>
    <property type="project" value="InterPro"/>
</dbReference>
<keyword evidence="6" id="KW-1133">Transmembrane helix</keyword>
<dbReference type="KEGG" id="lrh:LGG_00978"/>
<proteinExistence type="inferred from homology"/>
<comment type="subcellular location">
    <subcellularLocation>
        <location evidence="1">Cell membrane</location>
        <topology evidence="1">Multi-pass membrane protein</topology>
    </subcellularLocation>
</comment>
<keyword evidence="7" id="KW-0472">Membrane</keyword>